<protein>
    <submittedName>
        <fullName evidence="1">Uncharacterized protein</fullName>
    </submittedName>
</protein>
<dbReference type="AlphaFoldDB" id="A0AAV4NBE5"/>
<comment type="caution">
    <text evidence="1">The sequence shown here is derived from an EMBL/GenBank/DDBJ whole genome shotgun (WGS) entry which is preliminary data.</text>
</comment>
<evidence type="ECO:0000313" key="1">
    <source>
        <dbReference type="EMBL" id="GIX81183.1"/>
    </source>
</evidence>
<evidence type="ECO:0000313" key="2">
    <source>
        <dbReference type="Proteomes" id="UP001054837"/>
    </source>
</evidence>
<keyword evidence="2" id="KW-1185">Reference proteome</keyword>
<sequence>MTGGDKNQRTVIREPQLIRLPRLAICIITSERLHNEVSRHSQAEHCMQNPVRDISIAIRSIPLFNGSLRGVCFKHPTEGVIEIQSPCSLLFNREKNINNAELYAQHD</sequence>
<proteinExistence type="predicted"/>
<reference evidence="1 2" key="1">
    <citation type="submission" date="2021-06" db="EMBL/GenBank/DDBJ databases">
        <title>Caerostris darwini draft genome.</title>
        <authorList>
            <person name="Kono N."/>
            <person name="Arakawa K."/>
        </authorList>
    </citation>
    <scope>NUCLEOTIDE SEQUENCE [LARGE SCALE GENOMIC DNA]</scope>
</reference>
<dbReference type="EMBL" id="BPLQ01001367">
    <property type="protein sequence ID" value="GIX81183.1"/>
    <property type="molecule type" value="Genomic_DNA"/>
</dbReference>
<accession>A0AAV4NBE5</accession>
<organism evidence="1 2">
    <name type="scientific">Caerostris darwini</name>
    <dbReference type="NCBI Taxonomy" id="1538125"/>
    <lineage>
        <taxon>Eukaryota</taxon>
        <taxon>Metazoa</taxon>
        <taxon>Ecdysozoa</taxon>
        <taxon>Arthropoda</taxon>
        <taxon>Chelicerata</taxon>
        <taxon>Arachnida</taxon>
        <taxon>Araneae</taxon>
        <taxon>Araneomorphae</taxon>
        <taxon>Entelegynae</taxon>
        <taxon>Araneoidea</taxon>
        <taxon>Araneidae</taxon>
        <taxon>Caerostris</taxon>
    </lineage>
</organism>
<name>A0AAV4NBE5_9ARAC</name>
<dbReference type="Proteomes" id="UP001054837">
    <property type="component" value="Unassembled WGS sequence"/>
</dbReference>
<gene>
    <name evidence="1" type="ORF">CDAR_254631</name>
</gene>